<keyword evidence="3" id="KW-1185">Reference proteome</keyword>
<proteinExistence type="predicted"/>
<dbReference type="OrthoDB" id="673618at2"/>
<reference evidence="2 3" key="1">
    <citation type="submission" date="2019-08" db="EMBL/GenBank/DDBJ databases">
        <title>Whole genome sequencing of chitin degrading bacteria Chitinophaga pinensis YS16.</title>
        <authorList>
            <person name="Singh R.P."/>
            <person name="Manchanda G."/>
            <person name="Maurya I.K."/>
            <person name="Joshi N.K."/>
            <person name="Srivastava A.K."/>
        </authorList>
    </citation>
    <scope>NUCLEOTIDE SEQUENCE [LARGE SCALE GENOMIC DNA]</scope>
    <source>
        <strain evidence="2 3">YS-16</strain>
    </source>
</reference>
<organism evidence="2 3">
    <name type="scientific">Chitinophaga pinensis</name>
    <dbReference type="NCBI Taxonomy" id="79329"/>
    <lineage>
        <taxon>Bacteria</taxon>
        <taxon>Pseudomonadati</taxon>
        <taxon>Bacteroidota</taxon>
        <taxon>Chitinophagia</taxon>
        <taxon>Chitinophagales</taxon>
        <taxon>Chitinophagaceae</taxon>
        <taxon>Chitinophaga</taxon>
    </lineage>
</organism>
<protein>
    <submittedName>
        <fullName evidence="2">Uncharacterized protein</fullName>
    </submittedName>
</protein>
<name>A0A5C6LKA5_9BACT</name>
<dbReference type="RefSeq" id="WP_146308001.1">
    <property type="nucleotide sequence ID" value="NZ_VOHS01000056.1"/>
</dbReference>
<dbReference type="EMBL" id="VOHS01000056">
    <property type="protein sequence ID" value="TWV93348.1"/>
    <property type="molecule type" value="Genomic_DNA"/>
</dbReference>
<dbReference type="AlphaFoldDB" id="A0A5C6LKA5"/>
<feature type="chain" id="PRO_5023001023" evidence="1">
    <location>
        <begin position="20"/>
        <end position="128"/>
    </location>
</feature>
<comment type="caution">
    <text evidence="2">The sequence shown here is derived from an EMBL/GenBank/DDBJ whole genome shotgun (WGS) entry which is preliminary data.</text>
</comment>
<evidence type="ECO:0000313" key="3">
    <source>
        <dbReference type="Proteomes" id="UP000318815"/>
    </source>
</evidence>
<gene>
    <name evidence="2" type="ORF">FEF09_27115</name>
</gene>
<sequence>MKKVIIVLVLTAMVQVASAMPPMHGGGFRGGFYPRTTVVVGGGFYNPYFSPFGFYYGAPYGYPYSAAPYQPTKLDMQVADIRNDYADKIESVKLDKSLTGKERRAQIRTFKQERDQAVLDAKRNYYKS</sequence>
<evidence type="ECO:0000256" key="1">
    <source>
        <dbReference type="SAM" id="SignalP"/>
    </source>
</evidence>
<evidence type="ECO:0000313" key="2">
    <source>
        <dbReference type="EMBL" id="TWV93348.1"/>
    </source>
</evidence>
<accession>A0A5C6LKA5</accession>
<feature type="signal peptide" evidence="1">
    <location>
        <begin position="1"/>
        <end position="19"/>
    </location>
</feature>
<dbReference type="Proteomes" id="UP000318815">
    <property type="component" value="Unassembled WGS sequence"/>
</dbReference>
<keyword evidence="1" id="KW-0732">Signal</keyword>